<keyword evidence="1" id="KW-0378">Hydrolase</keyword>
<gene>
    <name evidence="1" type="ORF">FSC37_09400</name>
</gene>
<dbReference type="PANTHER" id="PTHR46523">
    <property type="entry name" value="DCTP PYROPHOSPHATASE 1"/>
    <property type="match status" value="1"/>
</dbReference>
<dbReference type="PIRSF" id="PIRSF029826">
    <property type="entry name" value="UCP029826_pph"/>
    <property type="match status" value="1"/>
</dbReference>
<dbReference type="Pfam" id="PF12643">
    <property type="entry name" value="MazG-like"/>
    <property type="match status" value="1"/>
</dbReference>
<dbReference type="AlphaFoldDB" id="A0A5C6U2W6"/>
<accession>A0A5C6U2W6</accession>
<comment type="caution">
    <text evidence="1">The sequence shown here is derived from an EMBL/GenBank/DDBJ whole genome shotgun (WGS) entry which is preliminary data.</text>
</comment>
<dbReference type="Proteomes" id="UP000321832">
    <property type="component" value="Unassembled WGS sequence"/>
</dbReference>
<dbReference type="InterPro" id="IPR025984">
    <property type="entry name" value="DCTPP"/>
</dbReference>
<dbReference type="Gene3D" id="1.10.287.1080">
    <property type="entry name" value="MazG-like"/>
    <property type="match status" value="1"/>
</dbReference>
<reference evidence="1 2" key="1">
    <citation type="submission" date="2019-08" db="EMBL/GenBank/DDBJ databases">
        <authorList>
            <person name="Khan S.A."/>
            <person name="Jeon C.O."/>
            <person name="Jeong S.E."/>
        </authorList>
    </citation>
    <scope>NUCLEOTIDE SEQUENCE [LARGE SCALE GENOMIC DNA]</scope>
    <source>
        <strain evidence="2">IMCC1728</strain>
    </source>
</reference>
<dbReference type="GO" id="GO:0047429">
    <property type="term" value="F:nucleoside triphosphate diphosphatase activity"/>
    <property type="evidence" value="ECO:0007669"/>
    <property type="project" value="InterPro"/>
</dbReference>
<dbReference type="GO" id="GO:0009143">
    <property type="term" value="P:nucleoside triphosphate catabolic process"/>
    <property type="evidence" value="ECO:0007669"/>
    <property type="project" value="InterPro"/>
</dbReference>
<proteinExistence type="predicted"/>
<dbReference type="PANTHER" id="PTHR46523:SF1">
    <property type="entry name" value="DCTP PYROPHOSPHATASE 1"/>
    <property type="match status" value="1"/>
</dbReference>
<keyword evidence="2" id="KW-1185">Reference proteome</keyword>
<dbReference type="InterPro" id="IPR052555">
    <property type="entry name" value="dCTP_Pyrophosphatase"/>
</dbReference>
<dbReference type="SUPFAM" id="SSF101386">
    <property type="entry name" value="all-alpha NTP pyrophosphatases"/>
    <property type="match status" value="1"/>
</dbReference>
<dbReference type="CDD" id="cd11537">
    <property type="entry name" value="NTP-PPase_RS21-C6_like"/>
    <property type="match status" value="1"/>
</dbReference>
<name>A0A5C6U2W6_9BURK</name>
<organism evidence="1 2">
    <name type="scientific">Piscinibacter aquaticus</name>
    <dbReference type="NCBI Taxonomy" id="392597"/>
    <lineage>
        <taxon>Bacteria</taxon>
        <taxon>Pseudomonadati</taxon>
        <taxon>Pseudomonadota</taxon>
        <taxon>Betaproteobacteria</taxon>
        <taxon>Burkholderiales</taxon>
        <taxon>Sphaerotilaceae</taxon>
        <taxon>Piscinibacter</taxon>
    </lineage>
</organism>
<protein>
    <submittedName>
        <fullName evidence="1">Nucleotide pyrophosphohydrolase</fullName>
    </submittedName>
</protein>
<evidence type="ECO:0000313" key="2">
    <source>
        <dbReference type="Proteomes" id="UP000321832"/>
    </source>
</evidence>
<dbReference type="EMBL" id="VOPW01000001">
    <property type="protein sequence ID" value="TXC66055.1"/>
    <property type="molecule type" value="Genomic_DNA"/>
</dbReference>
<sequence>MNDETRFIDVAALEAALQKFADERNWNQYHSPKNLAMALTGEVGELVEIFQWLTEEQSKAVGQDPKTARPVRDELADVLLFLVRLSSVLGVDLNEAVASKLASNAVKYPAGDSTPKRT</sequence>
<evidence type="ECO:0000313" key="1">
    <source>
        <dbReference type="EMBL" id="TXC66055.1"/>
    </source>
</evidence>